<dbReference type="Proteomes" id="UP000286235">
    <property type="component" value="Unassembled WGS sequence"/>
</dbReference>
<proteinExistence type="predicted"/>
<gene>
    <name evidence="1" type="ORF">Cdeb_01081</name>
</gene>
<evidence type="ECO:0000313" key="2">
    <source>
        <dbReference type="Proteomes" id="UP000286235"/>
    </source>
</evidence>
<comment type="caution">
    <text evidence="1">The sequence shown here is derived from an EMBL/GenBank/DDBJ whole genome shotgun (WGS) entry which is preliminary data.</text>
</comment>
<dbReference type="EMBL" id="AZRV01000023">
    <property type="protein sequence ID" value="RKO62345.1"/>
    <property type="molecule type" value="Genomic_DNA"/>
</dbReference>
<organism evidence="1 2">
    <name type="scientific">Caldibacillus debilis GB1</name>
    <dbReference type="NCBI Taxonomy" id="1339248"/>
    <lineage>
        <taxon>Bacteria</taxon>
        <taxon>Bacillati</taxon>
        <taxon>Bacillota</taxon>
        <taxon>Bacilli</taxon>
        <taxon>Bacillales</taxon>
        <taxon>Bacillaceae</taxon>
        <taxon>Caldibacillus</taxon>
    </lineage>
</organism>
<reference evidence="1 2" key="1">
    <citation type="submission" date="2013-12" db="EMBL/GenBank/DDBJ databases">
        <title>Genome and proteome characterization of Caldibacillus debilis GB1 derived from a cellulolytic aero-tolerant co-culture.</title>
        <authorList>
            <person name="Wushke S.T."/>
            <person name="Zhang X."/>
            <person name="Fristensky B."/>
            <person name="Wilkins J.A."/>
            <person name="Levin D.B."/>
            <person name="Sparling R."/>
        </authorList>
    </citation>
    <scope>NUCLEOTIDE SEQUENCE [LARGE SCALE GENOMIC DNA]</scope>
    <source>
        <strain evidence="1 2">GB1</strain>
    </source>
</reference>
<dbReference type="AlphaFoldDB" id="A0A420VFK6"/>
<sequence>MSNILTFFVPGWFYIRAKMSIINCQIFKSRCLLSKFLGKMFNIRFAFRDGTTNISAGTFNI</sequence>
<name>A0A420VFK6_9BACI</name>
<keyword evidence="2" id="KW-1185">Reference proteome</keyword>
<evidence type="ECO:0000313" key="1">
    <source>
        <dbReference type="EMBL" id="RKO62345.1"/>
    </source>
</evidence>
<accession>A0A420VFK6</accession>
<protein>
    <submittedName>
        <fullName evidence="1">Uncharacterized protein</fullName>
    </submittedName>
</protein>